<proteinExistence type="predicted"/>
<dbReference type="Gene3D" id="3.40.1390.20">
    <property type="entry name" value="HprK N-terminal domain-like"/>
    <property type="match status" value="1"/>
</dbReference>
<comment type="subunit">
    <text evidence="1">Homohexamer.</text>
</comment>
<organism evidence="3 4">
    <name type="scientific">Acetobacteroides hydrogenigenes</name>
    <dbReference type="NCBI Taxonomy" id="979970"/>
    <lineage>
        <taxon>Bacteria</taxon>
        <taxon>Pseudomonadati</taxon>
        <taxon>Bacteroidota</taxon>
        <taxon>Bacteroidia</taxon>
        <taxon>Bacteroidales</taxon>
        <taxon>Rikenellaceae</taxon>
        <taxon>Acetobacteroides</taxon>
    </lineage>
</organism>
<evidence type="ECO:0000259" key="2">
    <source>
        <dbReference type="Pfam" id="PF07085"/>
    </source>
</evidence>
<dbReference type="InterPro" id="IPR028979">
    <property type="entry name" value="Ser_kin/Pase_Hpr-like_N_sf"/>
</dbReference>
<dbReference type="AlphaFoldDB" id="A0A4R2ESR4"/>
<evidence type="ECO:0000313" key="3">
    <source>
        <dbReference type="EMBL" id="TCN67549.1"/>
    </source>
</evidence>
<gene>
    <name evidence="3" type="ORF">CLV25_1078</name>
</gene>
<dbReference type="Pfam" id="PF07085">
    <property type="entry name" value="DRTGG"/>
    <property type="match status" value="1"/>
</dbReference>
<dbReference type="RefSeq" id="WP_131839190.1">
    <property type="nucleotide sequence ID" value="NZ_SLWB01000007.1"/>
</dbReference>
<sequence length="112" mass="12129">MKITEIVEMLNLKVCSGAQGLENEVNGGYASDLLSDVMGNAQTGNIWITLQTHKNIMAVASLKDLSAVVLVKGLEPDADTVAHSNEERIPILSTNSDAFTIIGQLYELLKER</sequence>
<protein>
    <submittedName>
        <fullName evidence="3">DRTGG domain-containing protein</fullName>
    </submittedName>
</protein>
<dbReference type="SUPFAM" id="SSF75138">
    <property type="entry name" value="HprK N-terminal domain-like"/>
    <property type="match status" value="1"/>
</dbReference>
<reference evidence="3 4" key="1">
    <citation type="submission" date="2019-03" db="EMBL/GenBank/DDBJ databases">
        <title>Genomic Encyclopedia of Archaeal and Bacterial Type Strains, Phase II (KMG-II): from individual species to whole genera.</title>
        <authorList>
            <person name="Goeker M."/>
        </authorList>
    </citation>
    <scope>NUCLEOTIDE SEQUENCE [LARGE SCALE GENOMIC DNA]</scope>
    <source>
        <strain evidence="3 4">RL-C</strain>
    </source>
</reference>
<keyword evidence="4" id="KW-1185">Reference proteome</keyword>
<comment type="caution">
    <text evidence="3">The sequence shown here is derived from an EMBL/GenBank/DDBJ whole genome shotgun (WGS) entry which is preliminary data.</text>
</comment>
<dbReference type="OrthoDB" id="9800356at2"/>
<feature type="domain" description="DRTGG" evidence="2">
    <location>
        <begin position="5"/>
        <end position="105"/>
    </location>
</feature>
<name>A0A4R2ESR4_9BACT</name>
<dbReference type="EMBL" id="SLWB01000007">
    <property type="protein sequence ID" value="TCN67549.1"/>
    <property type="molecule type" value="Genomic_DNA"/>
</dbReference>
<dbReference type="InterPro" id="IPR010766">
    <property type="entry name" value="DRTGG"/>
</dbReference>
<evidence type="ECO:0000313" key="4">
    <source>
        <dbReference type="Proteomes" id="UP000294830"/>
    </source>
</evidence>
<dbReference type="Proteomes" id="UP000294830">
    <property type="component" value="Unassembled WGS sequence"/>
</dbReference>
<accession>A0A4R2ESR4</accession>
<evidence type="ECO:0000256" key="1">
    <source>
        <dbReference type="ARBA" id="ARBA00011643"/>
    </source>
</evidence>